<evidence type="ECO:0000313" key="3">
    <source>
        <dbReference type="Proteomes" id="UP000038487"/>
    </source>
</evidence>
<feature type="domain" description="ParB-like N-terminal" evidence="1">
    <location>
        <begin position="11"/>
        <end position="99"/>
    </location>
</feature>
<dbReference type="SMART" id="SM00470">
    <property type="entry name" value="ParB"/>
    <property type="match status" value="1"/>
</dbReference>
<sequence length="503" mass="54044">MTTTPEDLVVRVFAVTDLRTFAGNPRRGQVDAIVQSLSRHGQYRPIVVNAGTKTGRPMEVLAGNHTLLAARKLGWDTISATLLDVSEQQAKAIVAADNRLSDLGDYDTAELLALLEGLDELDGTGYTAADLEELASELTVPDGDGAVSDAKSTLASRFGVPPFTVLDAKQGAWKQRVKAWKALGIASASGRSVDTEGGSDARAATGIMAFKAPQSIYANWYEIKNAAEKKIGRTLTTAEIMERYGDELKFYAEGGAISVFDPVLAELLVSWFSPVEADVIDPWSGGSVRGVVSAALGRRYTGIDLSGDQLAVNGEQWAVVEPRLPQMATTVTAPQWIQGDSRDVLKTLDDESFDMMIGCPPYYDLEQYSKDPADLSAMSTDEFDAAFIETIAEVARVLRPDSFAALVVGSARDKRGDLRDMRSLVSRAADATGMKLANDAVLLTAIGSNAARAARPFSKGRALGRVHQDILVLVKGDRIRAARRCGEEVTLIAEPELDEDGED</sequence>
<evidence type="ECO:0000259" key="1">
    <source>
        <dbReference type="SMART" id="SM00470"/>
    </source>
</evidence>
<accession>A0AB33TEP9</accession>
<protein>
    <submittedName>
        <fullName evidence="2">ParB-like nuclease domain</fullName>
    </submittedName>
</protein>
<dbReference type="InterPro" id="IPR003115">
    <property type="entry name" value="ParB_N"/>
</dbReference>
<dbReference type="InterPro" id="IPR036086">
    <property type="entry name" value="ParB/Sulfiredoxin_sf"/>
</dbReference>
<name>A0AB33TEP9_9MYCO</name>
<dbReference type="Gene3D" id="3.40.50.150">
    <property type="entry name" value="Vaccinia Virus protein VP39"/>
    <property type="match status" value="1"/>
</dbReference>
<dbReference type="Gene3D" id="3.90.1530.10">
    <property type="entry name" value="Conserved hypothetical protein from pyrococcus furiosus pfu- 392566-001, ParB domain"/>
    <property type="match status" value="1"/>
</dbReference>
<dbReference type="RefSeq" id="WP_052536705.1">
    <property type="nucleotide sequence ID" value="NZ_CSUW01000016.1"/>
</dbReference>
<reference evidence="2 3" key="1">
    <citation type="submission" date="2015-03" db="EMBL/GenBank/DDBJ databases">
        <authorList>
            <consortium name="Pathogen Informatics"/>
            <person name="Murphy D."/>
        </authorList>
    </citation>
    <scope>NUCLEOTIDE SEQUENCE [LARGE SCALE GENOMIC DNA]</scope>
    <source>
        <strain evidence="2 3">PAP036</strain>
    </source>
</reference>
<gene>
    <name evidence="2" type="ORF">ERS075527_05117</name>
</gene>
<dbReference type="InterPro" id="IPR029063">
    <property type="entry name" value="SAM-dependent_MTases_sf"/>
</dbReference>
<dbReference type="Pfam" id="PF02195">
    <property type="entry name" value="ParB_N"/>
    <property type="match status" value="1"/>
</dbReference>
<dbReference type="SUPFAM" id="SSF110849">
    <property type="entry name" value="ParB/Sulfiredoxin"/>
    <property type="match status" value="1"/>
</dbReference>
<dbReference type="AlphaFoldDB" id="A0AB33TEP9"/>
<dbReference type="Proteomes" id="UP000038487">
    <property type="component" value="Unassembled WGS sequence"/>
</dbReference>
<dbReference type="SUPFAM" id="SSF53335">
    <property type="entry name" value="S-adenosyl-L-methionine-dependent methyltransferases"/>
    <property type="match status" value="1"/>
</dbReference>
<comment type="caution">
    <text evidence="2">The sequence shown here is derived from an EMBL/GenBank/DDBJ whole genome shotgun (WGS) entry which is preliminary data.</text>
</comment>
<organism evidence="2 3">
    <name type="scientific">Mycobacteroides abscessus</name>
    <dbReference type="NCBI Taxonomy" id="36809"/>
    <lineage>
        <taxon>Bacteria</taxon>
        <taxon>Bacillati</taxon>
        <taxon>Actinomycetota</taxon>
        <taxon>Actinomycetes</taxon>
        <taxon>Mycobacteriales</taxon>
        <taxon>Mycobacteriaceae</taxon>
        <taxon>Mycobacteroides</taxon>
    </lineage>
</organism>
<proteinExistence type="predicted"/>
<dbReference type="EMBL" id="CSUW01000016">
    <property type="protein sequence ID" value="CPT67200.1"/>
    <property type="molecule type" value="Genomic_DNA"/>
</dbReference>
<evidence type="ECO:0000313" key="2">
    <source>
        <dbReference type="EMBL" id="CPT67200.1"/>
    </source>
</evidence>